<proteinExistence type="predicted"/>
<accession>A0A1H3BVS5</accession>
<keyword evidence="2" id="KW-1185">Reference proteome</keyword>
<dbReference type="RefSeq" id="WP_091742620.1">
    <property type="nucleotide sequence ID" value="NZ_FNNQ01000018.1"/>
</dbReference>
<dbReference type="AlphaFoldDB" id="A0A1H3BVS5"/>
<protein>
    <submittedName>
        <fullName evidence="1">Uncharacterized protein</fullName>
    </submittedName>
</protein>
<name>A0A1H3BVS5_9BACL</name>
<sequence>MSVHVNLDSTGVFYTVGISEEFDYKHYSLILETNVVIMLRDFYYKPHKMPSKKRSAVIELLLRNMGSDYVPGFGIFEASYHPLPYIRTAREEVYTQALKNLFAWEPEKIIRHATTTGEKLKNQPPKTPLNTKNTFLPMIKLNPMMASSYVSLLKIHSLNKGSSKTKRKDRSKLHLYEEFMNFQNEEIHIINGMESQLAFYYFLGSDSEKNTVSKFLKLGSPNINNISSACWDLFFLRLIQHNIHNGMEGIKDPKLVTSDKPLAEFFASNSSLKAIIDFGSSKVPFVIYSHEKKLDQETKNKLQEIQNKILLDIPKRFIKHKDDDTYDNIINKISELEHELTK</sequence>
<dbReference type="OrthoDB" id="2595837at2"/>
<dbReference type="EMBL" id="FNNQ01000018">
    <property type="protein sequence ID" value="SDX45454.1"/>
    <property type="molecule type" value="Genomic_DNA"/>
</dbReference>
<gene>
    <name evidence="1" type="ORF">SAMN05444487_11835</name>
</gene>
<organism evidence="1 2">
    <name type="scientific">Marininema mesophilum</name>
    <dbReference type="NCBI Taxonomy" id="1048340"/>
    <lineage>
        <taxon>Bacteria</taxon>
        <taxon>Bacillati</taxon>
        <taxon>Bacillota</taxon>
        <taxon>Bacilli</taxon>
        <taxon>Bacillales</taxon>
        <taxon>Thermoactinomycetaceae</taxon>
        <taxon>Marininema</taxon>
    </lineage>
</organism>
<evidence type="ECO:0000313" key="2">
    <source>
        <dbReference type="Proteomes" id="UP000198534"/>
    </source>
</evidence>
<evidence type="ECO:0000313" key="1">
    <source>
        <dbReference type="EMBL" id="SDX45454.1"/>
    </source>
</evidence>
<dbReference type="Proteomes" id="UP000198534">
    <property type="component" value="Unassembled WGS sequence"/>
</dbReference>
<reference evidence="1 2" key="1">
    <citation type="submission" date="2016-10" db="EMBL/GenBank/DDBJ databases">
        <authorList>
            <person name="de Groot N.N."/>
        </authorList>
    </citation>
    <scope>NUCLEOTIDE SEQUENCE [LARGE SCALE GENOMIC DNA]</scope>
    <source>
        <strain evidence="1 2">DSM 45610</strain>
    </source>
</reference>